<evidence type="ECO:0000313" key="8">
    <source>
        <dbReference type="EMBL" id="KAL2060231.1"/>
    </source>
</evidence>
<dbReference type="EMBL" id="JAZHXI010000023">
    <property type="protein sequence ID" value="KAL2060231.1"/>
    <property type="molecule type" value="Genomic_DNA"/>
</dbReference>
<feature type="transmembrane region" description="Helical" evidence="6">
    <location>
        <begin position="289"/>
        <end position="312"/>
    </location>
</feature>
<accession>A0ABR4BSQ4</accession>
<sequence>MATETTTQQASDMQLKQVTSLDGDEKADVAFVEEVPTYDKLQTKRLLRKIDWHLIPFLSLLYLLSFLDRTNIGNAKLFGLEKAINLNSEKKEYNTALSVFFVTYVLFEVPSNMILKRWRASMWFPIMMLAWGITMTLTGLVKNFHGLVIARVFLGMAEAGLFPGVNYYITLWYCRRECAFRAAIFFSAATVAGAFGGLLARGINEMHGLGGLDGWAWIFILEGLLTVIVAIIAFWAMSDSPATATFLNAEEAKEVSLRLSHDNDDLASHYDAKFMKAAFMDWKIWVQSVAYIGILVPLYSFSLFLPSIIAAMGYSAATSQLLTVPPYVLGCIFTVLGGFYSDRMNKRAVFLGSYCLSAIVGYVMLLSSKTPAVQYIGTFLAACGVYPMIPIMVMWNGNNIGGSTKRGAGIAIQIAFGNCGGVISSFIYRNEDKPRYFLGHGVCLAFLCMSFILIVFQWFILGQINKRRDEEHPHPNDYSTEMKRLEMDSGDQASFFRYTR</sequence>
<dbReference type="Gene3D" id="1.20.1250.20">
    <property type="entry name" value="MFS general substrate transporter like domains"/>
    <property type="match status" value="2"/>
</dbReference>
<dbReference type="InterPro" id="IPR020846">
    <property type="entry name" value="MFS_dom"/>
</dbReference>
<feature type="transmembrane region" description="Helical" evidence="6">
    <location>
        <begin position="407"/>
        <end position="427"/>
    </location>
</feature>
<feature type="transmembrane region" description="Helical" evidence="6">
    <location>
        <begin position="182"/>
        <end position="203"/>
    </location>
</feature>
<dbReference type="InterPro" id="IPR036259">
    <property type="entry name" value="MFS_trans_sf"/>
</dbReference>
<dbReference type="PANTHER" id="PTHR43791">
    <property type="entry name" value="PERMEASE-RELATED"/>
    <property type="match status" value="1"/>
</dbReference>
<keyword evidence="4 6" id="KW-1133">Transmembrane helix</keyword>
<feature type="domain" description="Major facilitator superfamily (MFS) profile" evidence="7">
    <location>
        <begin position="54"/>
        <end position="465"/>
    </location>
</feature>
<feature type="transmembrane region" description="Helical" evidence="6">
    <location>
        <begin position="215"/>
        <end position="237"/>
    </location>
</feature>
<gene>
    <name evidence="8" type="ORF">VTL71DRAFT_9626</name>
</gene>
<organism evidence="8 9">
    <name type="scientific">Oculimacula yallundae</name>
    <dbReference type="NCBI Taxonomy" id="86028"/>
    <lineage>
        <taxon>Eukaryota</taxon>
        <taxon>Fungi</taxon>
        <taxon>Dikarya</taxon>
        <taxon>Ascomycota</taxon>
        <taxon>Pezizomycotina</taxon>
        <taxon>Leotiomycetes</taxon>
        <taxon>Helotiales</taxon>
        <taxon>Ploettnerulaceae</taxon>
        <taxon>Oculimacula</taxon>
    </lineage>
</organism>
<evidence type="ECO:0000256" key="1">
    <source>
        <dbReference type="ARBA" id="ARBA00004141"/>
    </source>
</evidence>
<proteinExistence type="predicted"/>
<feature type="transmembrane region" description="Helical" evidence="6">
    <location>
        <begin position="348"/>
        <end position="366"/>
    </location>
</feature>
<feature type="transmembrane region" description="Helical" evidence="6">
    <location>
        <begin position="50"/>
        <end position="67"/>
    </location>
</feature>
<evidence type="ECO:0000256" key="3">
    <source>
        <dbReference type="ARBA" id="ARBA00022692"/>
    </source>
</evidence>
<keyword evidence="2" id="KW-0813">Transport</keyword>
<evidence type="ECO:0000256" key="4">
    <source>
        <dbReference type="ARBA" id="ARBA00022989"/>
    </source>
</evidence>
<dbReference type="Proteomes" id="UP001595075">
    <property type="component" value="Unassembled WGS sequence"/>
</dbReference>
<feature type="transmembrane region" description="Helical" evidence="6">
    <location>
        <begin position="122"/>
        <end position="141"/>
    </location>
</feature>
<dbReference type="InterPro" id="IPR011701">
    <property type="entry name" value="MFS"/>
</dbReference>
<keyword evidence="9" id="KW-1185">Reference proteome</keyword>
<reference evidence="8 9" key="1">
    <citation type="journal article" date="2024" name="Commun. Biol.">
        <title>Comparative genomic analysis of thermophilic fungi reveals convergent evolutionary adaptations and gene losses.</title>
        <authorList>
            <person name="Steindorff A.S."/>
            <person name="Aguilar-Pontes M.V."/>
            <person name="Robinson A.J."/>
            <person name="Andreopoulos B."/>
            <person name="LaButti K."/>
            <person name="Kuo A."/>
            <person name="Mondo S."/>
            <person name="Riley R."/>
            <person name="Otillar R."/>
            <person name="Haridas S."/>
            <person name="Lipzen A."/>
            <person name="Grimwood J."/>
            <person name="Schmutz J."/>
            <person name="Clum A."/>
            <person name="Reid I.D."/>
            <person name="Moisan M.C."/>
            <person name="Butler G."/>
            <person name="Nguyen T.T.M."/>
            <person name="Dewar K."/>
            <person name="Conant G."/>
            <person name="Drula E."/>
            <person name="Henrissat B."/>
            <person name="Hansel C."/>
            <person name="Singer S."/>
            <person name="Hutchinson M.I."/>
            <person name="de Vries R.P."/>
            <person name="Natvig D.O."/>
            <person name="Powell A.J."/>
            <person name="Tsang A."/>
            <person name="Grigoriev I.V."/>
        </authorList>
    </citation>
    <scope>NUCLEOTIDE SEQUENCE [LARGE SCALE GENOMIC DNA]</scope>
    <source>
        <strain evidence="8 9">CBS 494.80</strain>
    </source>
</reference>
<feature type="transmembrane region" description="Helical" evidence="6">
    <location>
        <begin position="147"/>
        <end position="170"/>
    </location>
</feature>
<keyword evidence="3 6" id="KW-0812">Transmembrane</keyword>
<evidence type="ECO:0000313" key="9">
    <source>
        <dbReference type="Proteomes" id="UP001595075"/>
    </source>
</evidence>
<dbReference type="Pfam" id="PF07690">
    <property type="entry name" value="MFS_1"/>
    <property type="match status" value="1"/>
</dbReference>
<feature type="transmembrane region" description="Helical" evidence="6">
    <location>
        <begin position="324"/>
        <end position="341"/>
    </location>
</feature>
<feature type="transmembrane region" description="Helical" evidence="6">
    <location>
        <begin position="439"/>
        <end position="461"/>
    </location>
</feature>
<feature type="transmembrane region" description="Helical" evidence="6">
    <location>
        <begin position="372"/>
        <end position="395"/>
    </location>
</feature>
<evidence type="ECO:0000259" key="7">
    <source>
        <dbReference type="PROSITE" id="PS50850"/>
    </source>
</evidence>
<comment type="subcellular location">
    <subcellularLocation>
        <location evidence="1">Membrane</location>
        <topology evidence="1">Multi-pass membrane protein</topology>
    </subcellularLocation>
</comment>
<evidence type="ECO:0000256" key="6">
    <source>
        <dbReference type="SAM" id="Phobius"/>
    </source>
</evidence>
<dbReference type="PROSITE" id="PS50850">
    <property type="entry name" value="MFS"/>
    <property type="match status" value="1"/>
</dbReference>
<feature type="transmembrane region" description="Helical" evidence="6">
    <location>
        <begin position="95"/>
        <end position="115"/>
    </location>
</feature>
<evidence type="ECO:0000256" key="5">
    <source>
        <dbReference type="ARBA" id="ARBA00023136"/>
    </source>
</evidence>
<protein>
    <recommendedName>
        <fullName evidence="7">Major facilitator superfamily (MFS) profile domain-containing protein</fullName>
    </recommendedName>
</protein>
<dbReference type="SUPFAM" id="SSF103473">
    <property type="entry name" value="MFS general substrate transporter"/>
    <property type="match status" value="1"/>
</dbReference>
<evidence type="ECO:0000256" key="2">
    <source>
        <dbReference type="ARBA" id="ARBA00022448"/>
    </source>
</evidence>
<dbReference type="PANTHER" id="PTHR43791:SF57">
    <property type="entry name" value="MAJOR FACILITATOR SUPERFAMILY (MFS) PROFILE DOMAIN-CONTAINING PROTEIN"/>
    <property type="match status" value="1"/>
</dbReference>
<keyword evidence="5 6" id="KW-0472">Membrane</keyword>
<comment type="caution">
    <text evidence="8">The sequence shown here is derived from an EMBL/GenBank/DDBJ whole genome shotgun (WGS) entry which is preliminary data.</text>
</comment>
<name>A0ABR4BSQ4_9HELO</name>